<keyword evidence="2" id="KW-1185">Reference proteome</keyword>
<dbReference type="EMBL" id="AP025334">
    <property type="protein sequence ID" value="BDD51604.1"/>
    <property type="molecule type" value="Genomic_DNA"/>
</dbReference>
<sequence length="128" mass="14336">MSVELEYYADDEGTAVDLLLPIFGSEPVQCINLEAHSPDDKMRNDIQFLIEKQNAFSQKITAETQVYCKRVYGAEATDLILMKIYLSPDAKDNFGFMFATDIDREHGIGLKFVGLELKSVGSSETAFL</sequence>
<reference evidence="1 2" key="1">
    <citation type="submission" date="2021-12" db="EMBL/GenBank/DDBJ databases">
        <title>Complete genome sequence of Phytobacter diazotrophicus TA9734.</title>
        <authorList>
            <person name="Kubota H."/>
            <person name="Nakayama Y."/>
            <person name="Ariyoshi T."/>
        </authorList>
    </citation>
    <scope>NUCLEOTIDE SEQUENCE [LARGE SCALE GENOMIC DNA]</scope>
    <source>
        <strain evidence="1 2">TA9734</strain>
    </source>
</reference>
<gene>
    <name evidence="1" type="ORF">PDTA9734_30910</name>
</gene>
<accession>A0ABN6LUI2</accession>
<dbReference type="RefSeq" id="WP_125124844.1">
    <property type="nucleotide sequence ID" value="NZ_AP025334.1"/>
</dbReference>
<name>A0ABN6LUI2_9ENTR</name>
<evidence type="ECO:0000313" key="1">
    <source>
        <dbReference type="EMBL" id="BDD51604.1"/>
    </source>
</evidence>
<proteinExistence type="predicted"/>
<evidence type="ECO:0000313" key="2">
    <source>
        <dbReference type="Proteomes" id="UP001320460"/>
    </source>
</evidence>
<dbReference type="Proteomes" id="UP001320460">
    <property type="component" value="Chromosome"/>
</dbReference>
<protein>
    <submittedName>
        <fullName evidence="1">Uncharacterized protein</fullName>
    </submittedName>
</protein>
<organism evidence="1 2">
    <name type="scientific">Phytobacter diazotrophicus</name>
    <dbReference type="NCBI Taxonomy" id="395631"/>
    <lineage>
        <taxon>Bacteria</taxon>
        <taxon>Pseudomonadati</taxon>
        <taxon>Pseudomonadota</taxon>
        <taxon>Gammaproteobacteria</taxon>
        <taxon>Enterobacterales</taxon>
        <taxon>Enterobacteriaceae</taxon>
        <taxon>Phytobacter</taxon>
    </lineage>
</organism>